<keyword evidence="1" id="KW-0560">Oxidoreductase</keyword>
<reference evidence="3 4" key="1">
    <citation type="submission" date="2019-06" db="EMBL/GenBank/DDBJ databases">
        <title>Draft genome sequence of the filamentous fungus Phialemoniopsis curvata isolated from diesel fuel.</title>
        <authorList>
            <person name="Varaljay V.A."/>
            <person name="Lyon W.J."/>
            <person name="Crouch A.L."/>
            <person name="Drake C.E."/>
            <person name="Hollomon J.M."/>
            <person name="Nadeau L.J."/>
            <person name="Nunn H.S."/>
            <person name="Stevenson B.S."/>
            <person name="Bojanowski C.L."/>
            <person name="Crookes-Goodson W.J."/>
        </authorList>
    </citation>
    <scope>NUCLEOTIDE SEQUENCE [LARGE SCALE GENOMIC DNA]</scope>
    <source>
        <strain evidence="3 4">D216</strain>
    </source>
</reference>
<organism evidence="3 4">
    <name type="scientific">Thyridium curvatum</name>
    <dbReference type="NCBI Taxonomy" id="1093900"/>
    <lineage>
        <taxon>Eukaryota</taxon>
        <taxon>Fungi</taxon>
        <taxon>Dikarya</taxon>
        <taxon>Ascomycota</taxon>
        <taxon>Pezizomycotina</taxon>
        <taxon>Sordariomycetes</taxon>
        <taxon>Sordariomycetidae</taxon>
        <taxon>Thyridiales</taxon>
        <taxon>Thyridiaceae</taxon>
        <taxon>Thyridium</taxon>
    </lineage>
</organism>
<accession>A0A507AGQ9</accession>
<evidence type="ECO:0000313" key="3">
    <source>
        <dbReference type="EMBL" id="TPX08052.1"/>
    </source>
</evidence>
<dbReference type="GO" id="GO:0004777">
    <property type="term" value="F:succinate-semialdehyde dehydrogenase (NAD+) activity"/>
    <property type="evidence" value="ECO:0007669"/>
    <property type="project" value="TreeGrafter"/>
</dbReference>
<dbReference type="AlphaFoldDB" id="A0A507AGQ9"/>
<evidence type="ECO:0000313" key="4">
    <source>
        <dbReference type="Proteomes" id="UP000319257"/>
    </source>
</evidence>
<keyword evidence="4" id="KW-1185">Reference proteome</keyword>
<dbReference type="PANTHER" id="PTHR43353:SF6">
    <property type="entry name" value="CYTOPLASMIC ALDEHYDE DEHYDROGENASE (EUROFUNG)"/>
    <property type="match status" value="1"/>
</dbReference>
<protein>
    <recommendedName>
        <fullName evidence="2">Aldehyde dehydrogenase domain-containing protein</fullName>
    </recommendedName>
</protein>
<dbReference type="Proteomes" id="UP000319257">
    <property type="component" value="Unassembled WGS sequence"/>
</dbReference>
<gene>
    <name evidence="3" type="ORF">E0L32_010252</name>
</gene>
<proteinExistence type="predicted"/>
<dbReference type="InterPro" id="IPR016161">
    <property type="entry name" value="Ald_DH/histidinol_DH"/>
</dbReference>
<dbReference type="InParanoid" id="A0A507AGQ9"/>
<dbReference type="RefSeq" id="XP_030989763.1">
    <property type="nucleotide sequence ID" value="XM_031132849.1"/>
</dbReference>
<sequence length="522" mass="56301">MLTRRLLSRSGLAGPRQCSLKALTFIGSHGARSIGCKSVRSISTIPLIINGRDIETETTFPVISPLTEKAVWNASSASKQHAADAVHAAQAAFPAWSATKPSERRDLFLRTADVITRRKDELGEYMHQEIGADKDYQDFILGLSVEGLKDTAGRIAGAVQGSVPESIHPGMRAMIEKRPYGVVLGIAPCRLRNAPYHLGLRSITFALATGNTTILKGPEFSPKCYWAIVDVFREAGLPEGCLNLLLHRPSDAASVTEALIAAPEVKKVNFTGSSMVGSVIASLAGKYLKPSLMELGGKASAIVLADADLDKAALHCARGAFMNAGQICMSTERILVHTSIADRFEAKLKEQVKRHFGTVDTTPVLVTAASARRNRDLVKDAVSHGAQILNDAEVKSTSAQLEHETRMCPTIVAGLKDEMKLFSNESFGPSVSFFTYEKEEEALALANGTDYGLSAAIFSENLGTAFRLARALDSGAVHINSMTVHDEFALPHGGVKSSGFGRFNGYQGLEEFLYCKTVTWME</sequence>
<dbReference type="CDD" id="cd07105">
    <property type="entry name" value="ALDH_SaliADH"/>
    <property type="match status" value="1"/>
</dbReference>
<dbReference type="OrthoDB" id="310895at2759"/>
<dbReference type="EMBL" id="SKBQ01000081">
    <property type="protein sequence ID" value="TPX08052.1"/>
    <property type="molecule type" value="Genomic_DNA"/>
</dbReference>
<evidence type="ECO:0000256" key="1">
    <source>
        <dbReference type="ARBA" id="ARBA00023002"/>
    </source>
</evidence>
<dbReference type="Gene3D" id="3.40.309.10">
    <property type="entry name" value="Aldehyde Dehydrogenase, Chain A, domain 2"/>
    <property type="match status" value="1"/>
</dbReference>
<dbReference type="PANTHER" id="PTHR43353">
    <property type="entry name" value="SUCCINATE-SEMIALDEHYDE DEHYDROGENASE, MITOCHONDRIAL"/>
    <property type="match status" value="1"/>
</dbReference>
<dbReference type="GO" id="GO:0009450">
    <property type="term" value="P:gamma-aminobutyric acid catabolic process"/>
    <property type="evidence" value="ECO:0007669"/>
    <property type="project" value="TreeGrafter"/>
</dbReference>
<dbReference type="InterPro" id="IPR016163">
    <property type="entry name" value="Ald_DH_C"/>
</dbReference>
<dbReference type="GeneID" id="41977699"/>
<comment type="caution">
    <text evidence="3">The sequence shown here is derived from an EMBL/GenBank/DDBJ whole genome shotgun (WGS) entry which is preliminary data.</text>
</comment>
<dbReference type="InterPro" id="IPR050740">
    <property type="entry name" value="Aldehyde_DH_Superfamily"/>
</dbReference>
<evidence type="ECO:0000259" key="2">
    <source>
        <dbReference type="Pfam" id="PF00171"/>
    </source>
</evidence>
<name>A0A507AGQ9_9PEZI</name>
<feature type="domain" description="Aldehyde dehydrogenase" evidence="2">
    <location>
        <begin position="57"/>
        <end position="518"/>
    </location>
</feature>
<dbReference type="SUPFAM" id="SSF53720">
    <property type="entry name" value="ALDH-like"/>
    <property type="match status" value="1"/>
</dbReference>
<dbReference type="Pfam" id="PF00171">
    <property type="entry name" value="Aldedh"/>
    <property type="match status" value="1"/>
</dbReference>
<dbReference type="InterPro" id="IPR016162">
    <property type="entry name" value="Ald_DH_N"/>
</dbReference>
<dbReference type="Gene3D" id="3.40.605.10">
    <property type="entry name" value="Aldehyde Dehydrogenase, Chain A, domain 1"/>
    <property type="match status" value="1"/>
</dbReference>
<dbReference type="InterPro" id="IPR015590">
    <property type="entry name" value="Aldehyde_DH_dom"/>
</dbReference>
<dbReference type="STRING" id="1093900.A0A507AGQ9"/>